<dbReference type="STRING" id="445709.ABW99_19045"/>
<comment type="cofactor">
    <cofactor evidence="2">
        <name>Zn(2+)</name>
        <dbReference type="ChEBI" id="CHEBI:29105"/>
    </cofactor>
</comment>
<dbReference type="InterPro" id="IPR036505">
    <property type="entry name" value="Amidase/PGRP_sf"/>
</dbReference>
<dbReference type="Gene3D" id="3.40.80.10">
    <property type="entry name" value="Peptidoglycan recognition protein-like"/>
    <property type="match status" value="1"/>
</dbReference>
<organism evidence="14 15">
    <name type="scientific">Pandoraea thiooxydans</name>
    <dbReference type="NCBI Taxonomy" id="445709"/>
    <lineage>
        <taxon>Bacteria</taxon>
        <taxon>Pseudomonadati</taxon>
        <taxon>Pseudomonadota</taxon>
        <taxon>Betaproteobacteria</taxon>
        <taxon>Burkholderiales</taxon>
        <taxon>Burkholderiaceae</taxon>
        <taxon>Pandoraea</taxon>
    </lineage>
</organism>
<dbReference type="PATRIC" id="fig|445709.3.peg.4001"/>
<evidence type="ECO:0000256" key="9">
    <source>
        <dbReference type="ARBA" id="ARBA00022833"/>
    </source>
</evidence>
<dbReference type="InterPro" id="IPR002502">
    <property type="entry name" value="Amidase_domain"/>
</dbReference>
<keyword evidence="7" id="KW-0479">Metal-binding</keyword>
<dbReference type="GO" id="GO:0008745">
    <property type="term" value="F:N-acetylmuramoyl-L-alanine amidase activity"/>
    <property type="evidence" value="ECO:0007669"/>
    <property type="project" value="UniProtKB-EC"/>
</dbReference>
<sequence length="210" mass="22795">MIPFQIDPAGWAHGATRVASPNFDARPPGVEVDLLVVHNMSLPPGQFGGPAIAAFFTNTLDHDSHPFFEQIRGVRVSAHFLIRRNGEVVQFVSCDARAWHAGLSEFFGRERCNDFSLGVELEGADDVPFDAAQYRALGQLIAALMARYPIKAIAGHADIAPHRKTDPGPCFDWLALQQACRLPGRYFPYQAGMPDAAAASDADPGASRQP</sequence>
<evidence type="ECO:0000256" key="8">
    <source>
        <dbReference type="ARBA" id="ARBA00022801"/>
    </source>
</evidence>
<comment type="similarity">
    <text evidence="4">Belongs to the N-acetylmuramoyl-L-alanine amidase 2 family.</text>
</comment>
<proteinExistence type="inferred from homology"/>
<keyword evidence="10" id="KW-0961">Cell wall biogenesis/degradation</keyword>
<evidence type="ECO:0000313" key="15">
    <source>
        <dbReference type="Proteomes" id="UP000036700"/>
    </source>
</evidence>
<dbReference type="GO" id="GO:0005737">
    <property type="term" value="C:cytoplasm"/>
    <property type="evidence" value="ECO:0007669"/>
    <property type="project" value="UniProtKB-SubCell"/>
</dbReference>
<dbReference type="EC" id="3.5.1.28" evidence="5"/>
<dbReference type="PANTHER" id="PTHR30417">
    <property type="entry name" value="N-ACETYLMURAMOYL-L-ALANINE AMIDASE AMID"/>
    <property type="match status" value="1"/>
</dbReference>
<evidence type="ECO:0000259" key="13">
    <source>
        <dbReference type="SMART" id="SM00644"/>
    </source>
</evidence>
<dbReference type="PANTHER" id="PTHR30417:SF4">
    <property type="entry name" value="1,6-ANHYDRO-N-ACETYLMURAMYL-L-ALANINE AMIDASE AMPD"/>
    <property type="match status" value="1"/>
</dbReference>
<evidence type="ECO:0000256" key="4">
    <source>
        <dbReference type="ARBA" id="ARBA00007553"/>
    </source>
</evidence>
<accession>A0A0G3EVG2</accession>
<dbReference type="SUPFAM" id="SSF55846">
    <property type="entry name" value="N-acetylmuramoyl-L-alanine amidase-like"/>
    <property type="match status" value="1"/>
</dbReference>
<keyword evidence="9" id="KW-0862">Zinc</keyword>
<keyword evidence="8" id="KW-0378">Hydrolase</keyword>
<dbReference type="SMART" id="SM00644">
    <property type="entry name" value="Ami_2"/>
    <property type="match status" value="1"/>
</dbReference>
<evidence type="ECO:0000256" key="5">
    <source>
        <dbReference type="ARBA" id="ARBA00011901"/>
    </source>
</evidence>
<dbReference type="OrthoDB" id="9794842at2"/>
<dbReference type="AlphaFoldDB" id="A0A0G3EVG2"/>
<name>A0A0G3EVG2_9BURK</name>
<keyword evidence="15" id="KW-1185">Reference proteome</keyword>
<evidence type="ECO:0000256" key="3">
    <source>
        <dbReference type="ARBA" id="ARBA00004496"/>
    </source>
</evidence>
<dbReference type="RefSeq" id="WP_047215896.1">
    <property type="nucleotide sequence ID" value="NZ_CP011568.3"/>
</dbReference>
<protein>
    <recommendedName>
        <fullName evidence="11">1,6-anhydro-N-acetylmuramyl-L-alanine amidase AmpD</fullName>
        <ecNumber evidence="5">3.5.1.28</ecNumber>
    </recommendedName>
    <alternativeName>
        <fullName evidence="12">N-acetylmuramoyl-L-alanine amidase</fullName>
    </alternativeName>
</protein>
<dbReference type="NCBIfam" id="NF008758">
    <property type="entry name" value="PRK11789.1"/>
    <property type="match status" value="1"/>
</dbReference>
<feature type="domain" description="N-acetylmuramoyl-L-alanine amidase" evidence="13">
    <location>
        <begin position="20"/>
        <end position="168"/>
    </location>
</feature>
<dbReference type="CDD" id="cd06583">
    <property type="entry name" value="PGRP"/>
    <property type="match status" value="1"/>
</dbReference>
<evidence type="ECO:0000256" key="10">
    <source>
        <dbReference type="ARBA" id="ARBA00023316"/>
    </source>
</evidence>
<dbReference type="GO" id="GO:0046872">
    <property type="term" value="F:metal ion binding"/>
    <property type="evidence" value="ECO:0007669"/>
    <property type="project" value="UniProtKB-KW"/>
</dbReference>
<evidence type="ECO:0000256" key="1">
    <source>
        <dbReference type="ARBA" id="ARBA00001561"/>
    </source>
</evidence>
<evidence type="ECO:0000313" key="14">
    <source>
        <dbReference type="EMBL" id="AKJ69989.1"/>
    </source>
</evidence>
<comment type="subcellular location">
    <subcellularLocation>
        <location evidence="3">Cytoplasm</location>
    </subcellularLocation>
</comment>
<dbReference type="KEGG" id="ptx:ABW99_19045"/>
<dbReference type="GO" id="GO:0071555">
    <property type="term" value="P:cell wall organization"/>
    <property type="evidence" value="ECO:0007669"/>
    <property type="project" value="UniProtKB-KW"/>
</dbReference>
<evidence type="ECO:0000256" key="7">
    <source>
        <dbReference type="ARBA" id="ARBA00022723"/>
    </source>
</evidence>
<evidence type="ECO:0000256" key="12">
    <source>
        <dbReference type="ARBA" id="ARBA00042615"/>
    </source>
</evidence>
<comment type="catalytic activity">
    <reaction evidence="1">
        <text>Hydrolyzes the link between N-acetylmuramoyl residues and L-amino acid residues in certain cell-wall glycopeptides.</text>
        <dbReference type="EC" id="3.5.1.28"/>
    </reaction>
</comment>
<evidence type="ECO:0000256" key="2">
    <source>
        <dbReference type="ARBA" id="ARBA00001947"/>
    </source>
</evidence>
<dbReference type="GO" id="GO:0009254">
    <property type="term" value="P:peptidoglycan turnover"/>
    <property type="evidence" value="ECO:0007669"/>
    <property type="project" value="TreeGrafter"/>
</dbReference>
<evidence type="ECO:0000256" key="6">
    <source>
        <dbReference type="ARBA" id="ARBA00022490"/>
    </source>
</evidence>
<dbReference type="Proteomes" id="UP000036700">
    <property type="component" value="Chromosome"/>
</dbReference>
<dbReference type="GO" id="GO:0009253">
    <property type="term" value="P:peptidoglycan catabolic process"/>
    <property type="evidence" value="ECO:0007669"/>
    <property type="project" value="InterPro"/>
</dbReference>
<keyword evidence="6" id="KW-0963">Cytoplasm</keyword>
<gene>
    <name evidence="14" type="ORF">ABW99_19045</name>
</gene>
<reference evidence="15" key="1">
    <citation type="submission" date="2015-06" db="EMBL/GenBank/DDBJ databases">
        <authorList>
            <person name="Lim Y.L."/>
            <person name="Ee R."/>
            <person name="Yong D."/>
            <person name="How K.Y."/>
            <person name="Yin W.F."/>
            <person name="Chan K.G."/>
        </authorList>
    </citation>
    <scope>NUCLEOTIDE SEQUENCE [LARGE SCALE GENOMIC DNA]</scope>
    <source>
        <strain evidence="15">DSM 25325</strain>
    </source>
</reference>
<dbReference type="Pfam" id="PF01510">
    <property type="entry name" value="Amidase_2"/>
    <property type="match status" value="1"/>
</dbReference>
<evidence type="ECO:0000256" key="11">
    <source>
        <dbReference type="ARBA" id="ARBA00039257"/>
    </source>
</evidence>
<dbReference type="InterPro" id="IPR051206">
    <property type="entry name" value="NAMLAA_amidase_2"/>
</dbReference>
<dbReference type="EMBL" id="CP011568">
    <property type="protein sequence ID" value="AKJ69989.1"/>
    <property type="molecule type" value="Genomic_DNA"/>
</dbReference>